<feature type="region of interest" description="Disordered" evidence="4">
    <location>
        <begin position="210"/>
        <end position="252"/>
    </location>
</feature>
<evidence type="ECO:0000256" key="2">
    <source>
        <dbReference type="ARBA" id="ARBA00023043"/>
    </source>
</evidence>
<evidence type="ECO:0000256" key="4">
    <source>
        <dbReference type="SAM" id="MobiDB-lite"/>
    </source>
</evidence>
<dbReference type="GO" id="GO:0140886">
    <property type="term" value="P:symbiont-mediated suppression of host interferon-mediated signaling pathway"/>
    <property type="evidence" value="ECO:0000269"/>
    <property type="project" value="SigSci"/>
</dbReference>
<organismHost>
    <name type="scientific">Apodemus sylvaticus</name>
    <name type="common">European woodmouse</name>
    <dbReference type="NCBI Taxonomy" id="10129"/>
</organismHost>
<dbReference type="SUPFAM" id="SSF48403">
    <property type="entry name" value="Ankyrin repeat"/>
    <property type="match status" value="2"/>
</dbReference>
<organismHost>
    <name type="scientific">Loxodonta africana</name>
    <name type="common">African elephant</name>
    <dbReference type="NCBI Taxonomy" id="9785"/>
</organismHost>
<organismHost>
    <name type="scientific">Homo sapiens</name>
    <name type="common">Human</name>
    <dbReference type="NCBI Taxonomy" id="9606"/>
</organismHost>
<feature type="transmembrane region" description="Helical" evidence="5">
    <location>
        <begin position="34"/>
        <end position="51"/>
    </location>
</feature>
<feature type="compositionally biased region" description="Acidic residues" evidence="4">
    <location>
        <begin position="210"/>
        <end position="247"/>
    </location>
</feature>
<feature type="transmembrane region" description="Helical" evidence="5">
    <location>
        <begin position="6"/>
        <end position="27"/>
    </location>
</feature>
<keyword evidence="5" id="KW-0812">Transmembrane</keyword>
<dbReference type="PANTHER" id="PTHR24126">
    <property type="entry name" value="ANKYRIN REPEAT, PH AND SEC7 DOMAIN CONTAINING PROTEIN SECG-RELATED"/>
    <property type="match status" value="1"/>
</dbReference>
<proteinExistence type="predicted"/>
<dbReference type="Gene3D" id="1.25.40.20">
    <property type="entry name" value="Ankyrin repeat-containing domain"/>
    <property type="match status" value="2"/>
</dbReference>
<dbReference type="InterPro" id="IPR002110">
    <property type="entry name" value="Ankyrin_rpt"/>
</dbReference>
<keyword evidence="1" id="KW-0677">Repeat</keyword>
<organismHost>
    <name type="scientific">Felis catus</name>
    <name type="common">Cat</name>
    <name type="synonym">Felis silvestris catus</name>
    <dbReference type="NCBI Taxonomy" id="9685"/>
</organismHost>
<dbReference type="Proteomes" id="UP000269688">
    <property type="component" value="Segment"/>
</dbReference>
<evidence type="ECO:0000256" key="1">
    <source>
        <dbReference type="ARBA" id="ARBA00022737"/>
    </source>
</evidence>
<dbReference type="InterPro" id="IPR036770">
    <property type="entry name" value="Ankyrin_rpt-contain_sf"/>
</dbReference>
<protein>
    <submittedName>
        <fullName evidence="6">CPXV019 protein</fullName>
    </submittedName>
</protein>
<organismHost>
    <name type="scientific">Myodes glareolus</name>
    <name type="common">Bank vole</name>
    <name type="synonym">Clethrionomys glareolus</name>
    <dbReference type="NCBI Taxonomy" id="447135"/>
</organismHost>
<evidence type="ECO:0000313" key="6">
    <source>
        <dbReference type="EMBL" id="SNB48147.1"/>
    </source>
</evidence>
<feature type="repeat" description="ANK" evidence="3">
    <location>
        <begin position="432"/>
        <end position="466"/>
    </location>
</feature>
<reference evidence="6" key="1">
    <citation type="submission" date="2017-06" db="EMBL/GenBank/DDBJ databases">
        <authorList>
            <person name="Kim H.J."/>
            <person name="Triplett B.A."/>
        </authorList>
    </citation>
    <scope>NUCLEOTIDE SEQUENCE</scope>
    <source>
        <strain evidence="6">Ger/2010/Racoon</strain>
    </source>
</reference>
<dbReference type="PROSITE" id="PS50088">
    <property type="entry name" value="ANK_REPEAT"/>
    <property type="match status" value="1"/>
</dbReference>
<evidence type="ECO:0000256" key="3">
    <source>
        <dbReference type="PROSITE-ProRule" id="PRU00023"/>
    </source>
</evidence>
<organism evidence="6">
    <name type="scientific">Cowpox virus</name>
    <name type="common">CPV</name>
    <dbReference type="NCBI Taxonomy" id="10243"/>
    <lineage>
        <taxon>Viruses</taxon>
        <taxon>Varidnaviria</taxon>
        <taxon>Bamfordvirae</taxon>
        <taxon>Nucleocytoviricota</taxon>
        <taxon>Pokkesviricetes</taxon>
        <taxon>Chitovirales</taxon>
        <taxon>Poxviridae</taxon>
        <taxon>Chordopoxvirinae</taxon>
        <taxon>Orthopoxvirus</taxon>
        <taxon>Orthopoxvirus cowpox</taxon>
    </lineage>
</organism>
<evidence type="ECO:0000256" key="5">
    <source>
        <dbReference type="SAM" id="Phobius"/>
    </source>
</evidence>
<keyword evidence="5" id="KW-1133">Transmembrane helix</keyword>
<organismHost>
    <name type="scientific">Microtus agrestis</name>
    <name type="common">Short-tailed field vole</name>
    <dbReference type="NCBI Taxonomy" id="29092"/>
</organismHost>
<name>A0A212PML0_COWPX</name>
<sequence>MIGQNYTNTIMIATVMIIHNDIFYMVLEKYDKKLLTYVYYIQAGSFIHSFIHSPFLTMNSLTENSVLHVRKLLYTIHFNDIDHAPTTATSRDCENQYDSYDIYVRSVFKNNLVLERKYYDIVYKLINSTISHTINYDDQTYDNDIKSLLEVTTRFHRHYIISSSRKKKSSIDSIEQMYSQIIKDITTELINDENVVINVDDLCLIDYDDNDKDDDKDDNDDSDDSDDSDSDDSDSDDSDSDDEDEDSRYENSDKYSSNIFSVYFKAHNTIGIDIKLVKWMIAKGVDINYKNEYGSGILHTYLGNMYVDTDVLELLCRSGKNINEQNNHLITPLHSYLRRDESISASVLKKVIELGADRNLRCCMKLTPIMTYIIYNAMNIDEEIIKIYMDDNKITNIPEILYLYIQMAQYVDLNVIKHFLNNSVILDYKDSVGRTCLHSYMLRNYINIDVVKLLLEHGNYLNETDNLGNTVLHTYLSRLCIVNKNLTYDSSINNNINIEVVKYLIRSGSDISLVNNLGYTPLTSYICTAQNYMYHDIIDCLMSDKVLNMVKHRIIQDLITREDISLPIIHHVITKYNITVDSYTDEYEKCDYETNDAYHRQMIKYYNKNIVPFSGMTAFHVATVCLRKDAMKYLLSIGYSIDKPTIKGLTALMLIFHRDRYNKCHIVKMLLDNRPSIDNIIIFLDKCYKNESLFSLCSTKNTSLYGMMALAFMLIGVNNCNKFIERIKHDLETQNTTDYRSLSQTLDVLVDIRDNISLLMSTYINNYSTISIYDILISRTYNNDITSCIEICKRYTSDKYPLCNIINGYIDNAIGTNSIVKDIIDYLRTYPDICIPTSLLRSCIIDMHDLSGFRDELLSKLQSHNK</sequence>
<organismHost>
    <name type="scientific">Mus musculus</name>
    <name type="common">Mouse</name>
    <dbReference type="NCBI Taxonomy" id="10090"/>
</organismHost>
<dbReference type="EMBL" id="LT896730">
    <property type="protein sequence ID" value="SNB48147.1"/>
    <property type="molecule type" value="Genomic_DNA"/>
</dbReference>
<dbReference type="SMART" id="SM00248">
    <property type="entry name" value="ANK"/>
    <property type="match status" value="9"/>
</dbReference>
<keyword evidence="5" id="KW-0472">Membrane</keyword>
<keyword evidence="2 3" id="KW-0040">ANK repeat</keyword>
<dbReference type="Pfam" id="PF00023">
    <property type="entry name" value="Ank"/>
    <property type="match status" value="1"/>
</dbReference>
<gene>
    <name evidence="6" type="primary">CPXV019</name>
</gene>
<accession>A0A212PML0</accession>
<organismHost>
    <name type="scientific">Bos taurus</name>
    <name type="common">Bovine</name>
    <dbReference type="NCBI Taxonomy" id="9913"/>
</organismHost>